<dbReference type="Proteomes" id="UP001183410">
    <property type="component" value="Unassembled WGS sequence"/>
</dbReference>
<name>A0ABU2JS45_9ACTN</name>
<evidence type="ECO:0008006" key="4">
    <source>
        <dbReference type="Google" id="ProtNLM"/>
    </source>
</evidence>
<evidence type="ECO:0000313" key="3">
    <source>
        <dbReference type="Proteomes" id="UP001183410"/>
    </source>
</evidence>
<dbReference type="EMBL" id="JAVREO010000007">
    <property type="protein sequence ID" value="MDT0267538.1"/>
    <property type="molecule type" value="Genomic_DNA"/>
</dbReference>
<proteinExistence type="predicted"/>
<accession>A0ABU2JS45</accession>
<sequence>MLLRVAKPATAAERNAGPAFLCDGDRPDVAAARFDLAGLLDRPVMYFGSLNDDDATHARILLRRAASAGQPVRDVGSVQLAVNDAVQAMQFARHGGDLSAVPELIAELTSLYATLPGDHEARHAVASVLGAAHRDHGHSRGDQNHLQEAARYLRKALPVRSTDPENAAFHPANHTLGLLSLARVDPDRDILDQAIVQARWCLTRGPILKHPDLHHLLEGTLRCHLGLELLHAGLRDDDHTLFELGVTELERLRQLAAEGWGSTTEYAALSRLTFAYALRSRRGGETAGADLDLALETGHEAMRELATYVLLQHGAEHALTAARAGTTLALRVAGWAAERGRATAAVEALEQGRALVLHTAAASSRIPELLQERGHRERAEQWRTAAPEDFPRSEAGQAFTRWSELSGEAQPPGPSELRFASFEALGTFERFDSHGGRGTRNLFGHTAPAKLITRLADCGADALVYLIPGTTAGSEGHALLLRPGHETPAIIGLPHLGLADPTLTRYLDTAAARSQPTGPGEEAVAEARWRQALEKLCDWAWPAAIAPVLTSLEPLGRPPRVVLVPCDRLGMVPWHAARGTPRGRESGHRPLRLPGRHLQLRALRAGADEGSEPGTAPTGRAAGATRRPRAHSPMVLNRGGGATRPLPERHAARRTPRHRTRYLRHPRGPTRRPSRRPRPRLPDPPLLPRPRQPQPNPLRPTAGQRKTDRRTPPGPPTHGHDTHRRPWSSWAPARQT</sequence>
<evidence type="ECO:0000313" key="2">
    <source>
        <dbReference type="EMBL" id="MDT0267538.1"/>
    </source>
</evidence>
<keyword evidence="3" id="KW-1185">Reference proteome</keyword>
<protein>
    <recommendedName>
        <fullName evidence="4">CHAT domain-containing protein</fullName>
    </recommendedName>
</protein>
<gene>
    <name evidence="2" type="ORF">RM844_14705</name>
</gene>
<reference evidence="3" key="1">
    <citation type="submission" date="2023-07" db="EMBL/GenBank/DDBJ databases">
        <title>30 novel species of actinomycetes from the DSMZ collection.</title>
        <authorList>
            <person name="Nouioui I."/>
        </authorList>
    </citation>
    <scope>NUCLEOTIDE SEQUENCE [LARGE SCALE GENOMIC DNA]</scope>
    <source>
        <strain evidence="3">DSM 44915</strain>
    </source>
</reference>
<feature type="region of interest" description="Disordered" evidence="1">
    <location>
        <begin position="605"/>
        <end position="736"/>
    </location>
</feature>
<feature type="compositionally biased region" description="Basic residues" evidence="1">
    <location>
        <begin position="651"/>
        <end position="679"/>
    </location>
</feature>
<feature type="compositionally biased region" description="Low complexity" evidence="1">
    <location>
        <begin position="613"/>
        <end position="625"/>
    </location>
</feature>
<comment type="caution">
    <text evidence="2">The sequence shown here is derived from an EMBL/GenBank/DDBJ whole genome shotgun (WGS) entry which is preliminary data.</text>
</comment>
<feature type="compositionally biased region" description="Pro residues" evidence="1">
    <location>
        <begin position="682"/>
        <end position="698"/>
    </location>
</feature>
<organism evidence="2 3">
    <name type="scientific">Streptomyces chisholmiae</name>
    <dbReference type="NCBI Taxonomy" id="3075540"/>
    <lineage>
        <taxon>Bacteria</taxon>
        <taxon>Bacillati</taxon>
        <taxon>Actinomycetota</taxon>
        <taxon>Actinomycetes</taxon>
        <taxon>Kitasatosporales</taxon>
        <taxon>Streptomycetaceae</taxon>
        <taxon>Streptomyces</taxon>
    </lineage>
</organism>
<evidence type="ECO:0000256" key="1">
    <source>
        <dbReference type="SAM" id="MobiDB-lite"/>
    </source>
</evidence>